<dbReference type="EMBL" id="JAEUGD010000016">
    <property type="protein sequence ID" value="MBL6445673.1"/>
    <property type="molecule type" value="Genomic_DNA"/>
</dbReference>
<sequence>MEDSSFKSVRKGLIALCLLIISLFLLKIEITDSKLSLPFLGGAKIQEPFWIFRIIYIFFIYYSWKYYQYMMHEHTEGNLIEKAKQNFVNTYGRFHTSQARLIATQELGHENVTSDISYEAKNGFVATFTCYYIDPRTRNRFPYAVDLKIPFYKHLLHYMFSNPEFTILFLPIILWFFVIFVVLFPKWDGGLSLWPYIINS</sequence>
<dbReference type="RefSeq" id="WP_202855212.1">
    <property type="nucleotide sequence ID" value="NZ_JAEUGD010000016.1"/>
</dbReference>
<keyword evidence="1" id="KW-0472">Membrane</keyword>
<evidence type="ECO:0000313" key="2">
    <source>
        <dbReference type="EMBL" id="MBL6445673.1"/>
    </source>
</evidence>
<evidence type="ECO:0000313" key="3">
    <source>
        <dbReference type="Proteomes" id="UP000614216"/>
    </source>
</evidence>
<keyword evidence="1" id="KW-0812">Transmembrane</keyword>
<proteinExistence type="predicted"/>
<feature type="transmembrane region" description="Helical" evidence="1">
    <location>
        <begin position="48"/>
        <end position="64"/>
    </location>
</feature>
<dbReference type="AlphaFoldDB" id="A0A937FWA8"/>
<evidence type="ECO:0000256" key="1">
    <source>
        <dbReference type="SAM" id="Phobius"/>
    </source>
</evidence>
<keyword evidence="1" id="KW-1133">Transmembrane helix</keyword>
<dbReference type="Proteomes" id="UP000614216">
    <property type="component" value="Unassembled WGS sequence"/>
</dbReference>
<feature type="transmembrane region" description="Helical" evidence="1">
    <location>
        <begin position="165"/>
        <end position="184"/>
    </location>
</feature>
<organism evidence="2 3">
    <name type="scientific">Fulvivirga marina</name>
    <dbReference type="NCBI Taxonomy" id="2494733"/>
    <lineage>
        <taxon>Bacteria</taxon>
        <taxon>Pseudomonadati</taxon>
        <taxon>Bacteroidota</taxon>
        <taxon>Cytophagia</taxon>
        <taxon>Cytophagales</taxon>
        <taxon>Fulvivirgaceae</taxon>
        <taxon>Fulvivirga</taxon>
    </lineage>
</organism>
<feature type="transmembrane region" description="Helical" evidence="1">
    <location>
        <begin position="12"/>
        <end position="28"/>
    </location>
</feature>
<reference evidence="2" key="1">
    <citation type="submission" date="2021-01" db="EMBL/GenBank/DDBJ databases">
        <title>Fulvivirga kasyanovii gen. nov., sp nov., a novel member of the phylum Bacteroidetes isolated from seawater in a mussel farm.</title>
        <authorList>
            <person name="Zhao L.-H."/>
            <person name="Wang Z.-J."/>
        </authorList>
    </citation>
    <scope>NUCLEOTIDE SEQUENCE</scope>
    <source>
        <strain evidence="2">29W222</strain>
    </source>
</reference>
<name>A0A937FWA8_9BACT</name>
<protein>
    <submittedName>
        <fullName evidence="2">Uncharacterized protein</fullName>
    </submittedName>
</protein>
<accession>A0A937FWA8</accession>
<keyword evidence="3" id="KW-1185">Reference proteome</keyword>
<gene>
    <name evidence="2" type="ORF">JMN32_05095</name>
</gene>
<comment type="caution">
    <text evidence="2">The sequence shown here is derived from an EMBL/GenBank/DDBJ whole genome shotgun (WGS) entry which is preliminary data.</text>
</comment>